<proteinExistence type="predicted"/>
<sequence length="151" mass="16388">MASKTLLFVAFFAVSALASVEPKCDCGAVFTNLRAVSDDILGFFFPLAFAESEVEGCAVRETHELAENLLYKAIVKVSELSGTPVPHITERPFALNCAGLKPSVEKFDVLVKELEAAHAESVRCKCRNTALESLLVRLSGLYHNVQKSIGN</sequence>
<organism evidence="2 3">
    <name type="scientific">Steinernema hermaphroditum</name>
    <dbReference type="NCBI Taxonomy" id="289476"/>
    <lineage>
        <taxon>Eukaryota</taxon>
        <taxon>Metazoa</taxon>
        <taxon>Ecdysozoa</taxon>
        <taxon>Nematoda</taxon>
        <taxon>Chromadorea</taxon>
        <taxon>Rhabditida</taxon>
        <taxon>Tylenchina</taxon>
        <taxon>Panagrolaimomorpha</taxon>
        <taxon>Strongyloidoidea</taxon>
        <taxon>Steinernematidae</taxon>
        <taxon>Steinernema</taxon>
    </lineage>
</organism>
<gene>
    <name evidence="2" type="ORF">QR680_008944</name>
</gene>
<protein>
    <submittedName>
        <fullName evidence="2">Uncharacterized protein</fullName>
    </submittedName>
</protein>
<feature type="signal peptide" evidence="1">
    <location>
        <begin position="1"/>
        <end position="18"/>
    </location>
</feature>
<evidence type="ECO:0000313" key="3">
    <source>
        <dbReference type="Proteomes" id="UP001175271"/>
    </source>
</evidence>
<evidence type="ECO:0000256" key="1">
    <source>
        <dbReference type="SAM" id="SignalP"/>
    </source>
</evidence>
<dbReference type="Proteomes" id="UP001175271">
    <property type="component" value="Unassembled WGS sequence"/>
</dbReference>
<accession>A0AA39III2</accession>
<comment type="caution">
    <text evidence="2">The sequence shown here is derived from an EMBL/GenBank/DDBJ whole genome shotgun (WGS) entry which is preliminary data.</text>
</comment>
<reference evidence="2" key="1">
    <citation type="submission" date="2023-06" db="EMBL/GenBank/DDBJ databases">
        <title>Genomic analysis of the entomopathogenic nematode Steinernema hermaphroditum.</title>
        <authorList>
            <person name="Schwarz E.M."/>
            <person name="Heppert J.K."/>
            <person name="Baniya A."/>
            <person name="Schwartz H.T."/>
            <person name="Tan C.-H."/>
            <person name="Antoshechkin I."/>
            <person name="Sternberg P.W."/>
            <person name="Goodrich-Blair H."/>
            <person name="Dillman A.R."/>
        </authorList>
    </citation>
    <scope>NUCLEOTIDE SEQUENCE</scope>
    <source>
        <strain evidence="2">PS9179</strain>
        <tissue evidence="2">Whole animal</tissue>
    </source>
</reference>
<dbReference type="AlphaFoldDB" id="A0AA39III2"/>
<feature type="chain" id="PRO_5041257179" evidence="1">
    <location>
        <begin position="19"/>
        <end position="151"/>
    </location>
</feature>
<keyword evidence="1" id="KW-0732">Signal</keyword>
<evidence type="ECO:0000313" key="2">
    <source>
        <dbReference type="EMBL" id="KAK0424957.1"/>
    </source>
</evidence>
<keyword evidence="3" id="KW-1185">Reference proteome</keyword>
<name>A0AA39III2_9BILA</name>
<dbReference type="EMBL" id="JAUCMV010000001">
    <property type="protein sequence ID" value="KAK0424957.1"/>
    <property type="molecule type" value="Genomic_DNA"/>
</dbReference>